<evidence type="ECO:0000313" key="9">
    <source>
        <dbReference type="Proteomes" id="UP000000993"/>
    </source>
</evidence>
<keyword evidence="9" id="KW-1185">Reference proteome</keyword>
<evidence type="ECO:0000259" key="7">
    <source>
        <dbReference type="SMART" id="SM00482"/>
    </source>
</evidence>
<dbReference type="GO" id="GO:0003887">
    <property type="term" value="F:DNA-directed DNA polymerase activity"/>
    <property type="evidence" value="ECO:0007669"/>
    <property type="project" value="UniProtKB-KW"/>
</dbReference>
<comment type="catalytic activity">
    <reaction evidence="6">
        <text>DNA(n) + a 2'-deoxyribonucleoside 5'-triphosphate = DNA(n+1) + diphosphate</text>
        <dbReference type="Rhea" id="RHEA:22508"/>
        <dbReference type="Rhea" id="RHEA-COMP:17339"/>
        <dbReference type="Rhea" id="RHEA-COMP:17340"/>
        <dbReference type="ChEBI" id="CHEBI:33019"/>
        <dbReference type="ChEBI" id="CHEBI:61560"/>
        <dbReference type="ChEBI" id="CHEBI:173112"/>
        <dbReference type="EC" id="2.7.7.7"/>
    </reaction>
</comment>
<dbReference type="EMBL" id="AY576273">
    <property type="protein sequence ID" value="AAT69504.1"/>
    <property type="molecule type" value="Genomic_DNA"/>
</dbReference>
<dbReference type="GO" id="GO:0003677">
    <property type="term" value="F:DNA binding"/>
    <property type="evidence" value="ECO:0007669"/>
    <property type="project" value="InterPro"/>
</dbReference>
<dbReference type="SMART" id="SM00482">
    <property type="entry name" value="POLAc"/>
    <property type="match status" value="1"/>
</dbReference>
<sequence>MQLPMFAPESSWQPPDMSTLPSWKGARRVAFDLETYDPHLKDTGPSVRTGGHIAGYGFAIDGGPKHYLPVRHENGDNLDAAQVLRYIKDQFKTFDGELVGANLGYDLDWAWAEGIDMPLVKAYRDVLIAEPCINENKFFYSLDSVAGDWLGEQKSKTLMIEAARAYGMRKDSELGSYIHLLPARYVGVYGEDDCALPLRILELQEKEIEQQGIQAVWDLESKVLPVLVRMRQRGVKVDEDRLMEVEIRATKERRDASDLITRVTGVAVGPEDAMKKGILVDALRAAGHQLNADDAVDKHFIARHEGHCEVTAALGRLRKWDTLRKLAIDPVKNHMVNGRIHCSFNQMAADKDNGKGTKGARYGRLSCEHVNMQQQPSRDEDIAPIWRRIYRPDDGGLWAALDYSQQEPRMLVHFAEICGMPGASEAAQKYRDDPDTDNHQMMADMAGISRKEAKIIFLGLCYGMGQEKLCHDLQLPTKIIELKKGPRKGQKMVVAGDEGARLFETFHAKVPFVKQMENLCKDRATERGFITTLLGRRCRFKMGDDGLNYWGTHKALNRLIQGSSADQTKAAMVAADEAGYELQLQVHDEIDLTVESREQAEKIAEIMRTCVEINVPSKVDVEVGVSWGEAA</sequence>
<dbReference type="InterPro" id="IPR012337">
    <property type="entry name" value="RNaseH-like_sf"/>
</dbReference>
<dbReference type="InterPro" id="IPR036397">
    <property type="entry name" value="RNaseH_sf"/>
</dbReference>
<keyword evidence="2" id="KW-0808">Transferase</keyword>
<keyword evidence="3" id="KW-0548">Nucleotidyltransferase</keyword>
<dbReference type="Gene3D" id="1.10.150.20">
    <property type="entry name" value="5' to 3' exonuclease, C-terminal subdomain"/>
    <property type="match status" value="1"/>
</dbReference>
<dbReference type="Gene3D" id="3.30.70.370">
    <property type="match status" value="1"/>
</dbReference>
<dbReference type="SUPFAM" id="SSF56672">
    <property type="entry name" value="DNA/RNA polymerases"/>
    <property type="match status" value="1"/>
</dbReference>
<dbReference type="PROSITE" id="PS00447">
    <property type="entry name" value="DNA_POLYMERASE_A"/>
    <property type="match status" value="1"/>
</dbReference>
<dbReference type="EC" id="2.7.7.7" evidence="1"/>
<dbReference type="InterPro" id="IPR002298">
    <property type="entry name" value="DNA_polymerase_A"/>
</dbReference>
<organism evidence="8 9">
    <name type="scientific">Alphaproteobacteria phage PhiJL001</name>
    <dbReference type="NCBI Taxonomy" id="2681607"/>
    <lineage>
        <taxon>Viruses</taxon>
        <taxon>Duplodnaviria</taxon>
        <taxon>Heunggongvirae</taxon>
        <taxon>Uroviricota</taxon>
        <taxon>Caudoviricetes</taxon>
        <taxon>Mesyanzhinovviridae</taxon>
        <taxon>Keylargovirus</taxon>
        <taxon>Keylargovirus JL001</taxon>
    </lineage>
</organism>
<evidence type="ECO:0000256" key="6">
    <source>
        <dbReference type="ARBA" id="ARBA00049244"/>
    </source>
</evidence>
<dbReference type="GO" id="GO:0039693">
    <property type="term" value="P:viral DNA genome replication"/>
    <property type="evidence" value="ECO:0007669"/>
    <property type="project" value="UniProtKB-KW"/>
</dbReference>
<dbReference type="InterPro" id="IPR043502">
    <property type="entry name" value="DNA/RNA_pol_sf"/>
</dbReference>
<accession>Q5DN77</accession>
<dbReference type="PANTHER" id="PTHR10133:SF62">
    <property type="entry name" value="DNA POLYMERASE THETA"/>
    <property type="match status" value="1"/>
</dbReference>
<evidence type="ECO:0000313" key="8">
    <source>
        <dbReference type="EMBL" id="AAT69504.1"/>
    </source>
</evidence>
<proteinExistence type="predicted"/>
<dbReference type="GeneID" id="3342357"/>
<dbReference type="RefSeq" id="YP_223952.1">
    <property type="nucleotide sequence ID" value="NC_006938.1"/>
</dbReference>
<dbReference type="InterPro" id="IPR019760">
    <property type="entry name" value="DNA-dir_DNA_pol_A_CS"/>
</dbReference>
<dbReference type="SUPFAM" id="SSF53098">
    <property type="entry name" value="Ribonuclease H-like"/>
    <property type="match status" value="1"/>
</dbReference>
<dbReference type="GO" id="GO:0006302">
    <property type="term" value="P:double-strand break repair"/>
    <property type="evidence" value="ECO:0007669"/>
    <property type="project" value="TreeGrafter"/>
</dbReference>
<dbReference type="KEGG" id="vg:3342357"/>
<dbReference type="Pfam" id="PF00476">
    <property type="entry name" value="DNA_pol_A"/>
    <property type="match status" value="1"/>
</dbReference>
<dbReference type="InterPro" id="IPR001098">
    <property type="entry name" value="DNA-dir_DNA_pol_A_palm_dom"/>
</dbReference>
<feature type="domain" description="DNA-directed DNA polymerase family A palm" evidence="7">
    <location>
        <begin position="387"/>
        <end position="598"/>
    </location>
</feature>
<keyword evidence="5" id="KW-1194">Viral DNA replication</keyword>
<evidence type="ECO:0000256" key="5">
    <source>
        <dbReference type="ARBA" id="ARBA00023109"/>
    </source>
</evidence>
<protein>
    <recommendedName>
        <fullName evidence="1">DNA-directed DNA polymerase</fullName>
        <ecNumber evidence="1">2.7.7.7</ecNumber>
    </recommendedName>
</protein>
<dbReference type="PANTHER" id="PTHR10133">
    <property type="entry name" value="DNA POLYMERASE I"/>
    <property type="match status" value="1"/>
</dbReference>
<reference evidence="8 9" key="1">
    <citation type="journal article" date="2005" name="Appl. Environ. Microbiol.">
        <title>Genomic analysis of bacteriophage PhiJL001: insights into its interaction with a sponge-associated alpha-proteobacterium.</title>
        <authorList>
            <person name="Lohr J.E."/>
            <person name="Chen F."/>
            <person name="Hill R.T."/>
        </authorList>
    </citation>
    <scope>NUCLEOTIDE SEQUENCE</scope>
</reference>
<evidence type="ECO:0000256" key="2">
    <source>
        <dbReference type="ARBA" id="ARBA00022679"/>
    </source>
</evidence>
<evidence type="ECO:0000256" key="1">
    <source>
        <dbReference type="ARBA" id="ARBA00012417"/>
    </source>
</evidence>
<dbReference type="Proteomes" id="UP000000993">
    <property type="component" value="Segment"/>
</dbReference>
<keyword evidence="5" id="KW-0235">DNA replication</keyword>
<evidence type="ECO:0000256" key="4">
    <source>
        <dbReference type="ARBA" id="ARBA00022932"/>
    </source>
</evidence>
<name>Q5DN77_9CAUD</name>
<dbReference type="GO" id="GO:0006261">
    <property type="term" value="P:DNA-templated DNA replication"/>
    <property type="evidence" value="ECO:0007669"/>
    <property type="project" value="InterPro"/>
</dbReference>
<keyword evidence="4" id="KW-0239">DNA-directed DNA polymerase</keyword>
<dbReference type="Gene3D" id="3.30.420.10">
    <property type="entry name" value="Ribonuclease H-like superfamily/Ribonuclease H"/>
    <property type="match status" value="1"/>
</dbReference>
<evidence type="ECO:0000256" key="3">
    <source>
        <dbReference type="ARBA" id="ARBA00022695"/>
    </source>
</evidence>
<gene>
    <name evidence="8" type="ORF">JL001p28</name>
</gene>